<organism evidence="1">
    <name type="scientific">viral metagenome</name>
    <dbReference type="NCBI Taxonomy" id="1070528"/>
    <lineage>
        <taxon>unclassified sequences</taxon>
        <taxon>metagenomes</taxon>
        <taxon>organismal metagenomes</taxon>
    </lineage>
</organism>
<accession>A0A6H2A2F7</accession>
<name>A0A6H2A2F7_9ZZZZ</name>
<proteinExistence type="predicted"/>
<dbReference type="AlphaFoldDB" id="A0A6H2A2F7"/>
<protein>
    <submittedName>
        <fullName evidence="1">Uncharacterized protein</fullName>
    </submittedName>
</protein>
<dbReference type="EMBL" id="MT144501">
    <property type="protein sequence ID" value="QJA54376.1"/>
    <property type="molecule type" value="Genomic_DNA"/>
</dbReference>
<evidence type="ECO:0000313" key="1">
    <source>
        <dbReference type="EMBL" id="QJA54376.1"/>
    </source>
</evidence>
<sequence>MCVHHRVIDYYDKGVCKKCGRKKDFSPPAERLTRKEIKLINTLGKNI</sequence>
<reference evidence="1" key="1">
    <citation type="submission" date="2020-03" db="EMBL/GenBank/DDBJ databases">
        <title>The deep terrestrial virosphere.</title>
        <authorList>
            <person name="Holmfeldt K."/>
            <person name="Nilsson E."/>
            <person name="Simone D."/>
            <person name="Lopez-Fernandez M."/>
            <person name="Wu X."/>
            <person name="de Brujin I."/>
            <person name="Lundin D."/>
            <person name="Andersson A."/>
            <person name="Bertilsson S."/>
            <person name="Dopson M."/>
        </authorList>
    </citation>
    <scope>NUCLEOTIDE SEQUENCE</scope>
    <source>
        <strain evidence="1">TM448A04664</strain>
    </source>
</reference>
<gene>
    <name evidence="1" type="ORF">TM448A04664_0007</name>
</gene>